<name>A0A553HVM4_9PEZI</name>
<keyword evidence="2" id="KW-0456">Lyase</keyword>
<dbReference type="GO" id="GO:0016838">
    <property type="term" value="F:carbon-oxygen lyase activity, acting on phosphates"/>
    <property type="evidence" value="ECO:0007669"/>
    <property type="project" value="InterPro"/>
</dbReference>
<protein>
    <recommendedName>
        <fullName evidence="5">Terpene synthase</fullName>
    </recommendedName>
</protein>
<dbReference type="SFLD" id="SFLDG01021">
    <property type="entry name" value="Trichodiene_Synthase_Like"/>
    <property type="match status" value="1"/>
</dbReference>
<sequence length="342" mass="38582">MASTSSRPEPHRLAAAVRPIFTSMLEEVGYKGAPRPSDQAIASLLALMQQRAIQISVPLDDPFSTETFWVGFSIGLLAYVSHPVQVQAYIGIFTWLVTIYDDIVGQRGHMQEEASRFQERFFRGESQPNAFLDGMAQVIREASEHFDSVLSRLMQTNMLNFLTSNLLEQRSEFKSLRVTKEGGEFPYYFRDVSGLGVAYAIFCYPKALYPDIGLFVEAIPDMAIFINKFNDVLSFYKEEIAGDKRNYINNRALCEGKSALQVLEMTKSDTMGCAMRVHHILEGRGRYATSWEDFVRGYSAFHSTNPRYRLSELNLGEEHPLAAFKASITASSKHFAGTCVLR</sequence>
<evidence type="ECO:0000256" key="2">
    <source>
        <dbReference type="ARBA" id="ARBA00023239"/>
    </source>
</evidence>
<reference evidence="4" key="1">
    <citation type="submission" date="2019-06" db="EMBL/GenBank/DDBJ databases">
        <title>Draft genome sequence of the griseofulvin-producing fungus Xylaria cubensis strain G536.</title>
        <authorList>
            <person name="Mead M.E."/>
            <person name="Raja H.A."/>
            <person name="Steenwyk J.L."/>
            <person name="Knowles S.L."/>
            <person name="Oberlies N.H."/>
            <person name="Rokas A."/>
        </authorList>
    </citation>
    <scope>NUCLEOTIDE SEQUENCE [LARGE SCALE GENOMIC DNA]</scope>
    <source>
        <strain evidence="4">G536</strain>
    </source>
</reference>
<dbReference type="Proteomes" id="UP000319160">
    <property type="component" value="Unassembled WGS sequence"/>
</dbReference>
<comment type="similarity">
    <text evidence="1">Belongs to the trichodiene synthase family.</text>
</comment>
<dbReference type="EMBL" id="VFLP01000040">
    <property type="protein sequence ID" value="TRX92002.1"/>
    <property type="molecule type" value="Genomic_DNA"/>
</dbReference>
<comment type="caution">
    <text evidence="3">The sequence shown here is derived from an EMBL/GenBank/DDBJ whole genome shotgun (WGS) entry which is preliminary data.</text>
</comment>
<proteinExistence type="inferred from homology"/>
<keyword evidence="4" id="KW-1185">Reference proteome</keyword>
<gene>
    <name evidence="3" type="ORF">FHL15_007099</name>
</gene>
<dbReference type="STRING" id="2512241.A0A553HVM4"/>
<dbReference type="InterPro" id="IPR024652">
    <property type="entry name" value="Trichodiene_synth"/>
</dbReference>
<organism evidence="3 4">
    <name type="scientific">Xylaria flabelliformis</name>
    <dbReference type="NCBI Taxonomy" id="2512241"/>
    <lineage>
        <taxon>Eukaryota</taxon>
        <taxon>Fungi</taxon>
        <taxon>Dikarya</taxon>
        <taxon>Ascomycota</taxon>
        <taxon>Pezizomycotina</taxon>
        <taxon>Sordariomycetes</taxon>
        <taxon>Xylariomycetidae</taxon>
        <taxon>Xylariales</taxon>
        <taxon>Xylariaceae</taxon>
        <taxon>Xylaria</taxon>
    </lineage>
</organism>
<dbReference type="Gene3D" id="1.10.600.10">
    <property type="entry name" value="Farnesyl Diphosphate Synthase"/>
    <property type="match status" value="1"/>
</dbReference>
<dbReference type="OrthoDB" id="2998174at2759"/>
<dbReference type="SFLD" id="SFLDS00005">
    <property type="entry name" value="Isoprenoid_Synthase_Type_I"/>
    <property type="match status" value="1"/>
</dbReference>
<evidence type="ECO:0008006" key="5">
    <source>
        <dbReference type="Google" id="ProtNLM"/>
    </source>
</evidence>
<evidence type="ECO:0000256" key="1">
    <source>
        <dbReference type="ARBA" id="ARBA00007946"/>
    </source>
</evidence>
<dbReference type="SUPFAM" id="SSF48576">
    <property type="entry name" value="Terpenoid synthases"/>
    <property type="match status" value="1"/>
</dbReference>
<evidence type="ECO:0000313" key="3">
    <source>
        <dbReference type="EMBL" id="TRX92002.1"/>
    </source>
</evidence>
<dbReference type="Pfam" id="PF06330">
    <property type="entry name" value="TRI5"/>
    <property type="match status" value="1"/>
</dbReference>
<dbReference type="AlphaFoldDB" id="A0A553HVM4"/>
<dbReference type="InterPro" id="IPR008949">
    <property type="entry name" value="Isoprenoid_synthase_dom_sf"/>
</dbReference>
<evidence type="ECO:0000313" key="4">
    <source>
        <dbReference type="Proteomes" id="UP000319160"/>
    </source>
</evidence>
<accession>A0A553HVM4</accession>